<dbReference type="GO" id="GO:0008270">
    <property type="term" value="F:zinc ion binding"/>
    <property type="evidence" value="ECO:0007669"/>
    <property type="project" value="InterPro"/>
</dbReference>
<dbReference type="InterPro" id="IPR001937">
    <property type="entry name" value="GalP_UDPtransf1"/>
</dbReference>
<evidence type="ECO:0000256" key="7">
    <source>
        <dbReference type="ARBA" id="ARBA00022695"/>
    </source>
</evidence>
<comment type="similarity">
    <text evidence="3 15">Belongs to the galactose-1-phosphate uridylyltransferase type 1 family.</text>
</comment>
<keyword evidence="7 15" id="KW-0548">Nucleotidyltransferase</keyword>
<dbReference type="SUPFAM" id="SSF54197">
    <property type="entry name" value="HIT-like"/>
    <property type="match status" value="2"/>
</dbReference>
<evidence type="ECO:0000259" key="17">
    <source>
        <dbReference type="Pfam" id="PF01087"/>
    </source>
</evidence>
<feature type="binding site" evidence="13">
    <location>
        <position position="121"/>
    </location>
    <ligand>
        <name>Zn(2+)</name>
        <dbReference type="ChEBI" id="CHEBI:29105"/>
    </ligand>
</feature>
<evidence type="ECO:0000256" key="15">
    <source>
        <dbReference type="RuleBase" id="RU000506"/>
    </source>
</evidence>
<dbReference type="InterPro" id="IPR005849">
    <property type="entry name" value="GalP_Utransf_N"/>
</dbReference>
<evidence type="ECO:0000256" key="2">
    <source>
        <dbReference type="ARBA" id="ARBA00004947"/>
    </source>
</evidence>
<evidence type="ECO:0000313" key="21">
    <source>
        <dbReference type="RefSeq" id="XP_033533702.1"/>
    </source>
</evidence>
<feature type="binding site" evidence="14">
    <location>
        <position position="334"/>
    </location>
    <ligand>
        <name>Fe cation</name>
        <dbReference type="ChEBI" id="CHEBI:24875"/>
    </ligand>
</feature>
<dbReference type="PIRSF" id="PIRSF000808">
    <property type="entry name" value="GalT"/>
    <property type="match status" value="1"/>
</dbReference>
<dbReference type="EC" id="2.7.7.12" evidence="4 15"/>
<dbReference type="NCBIfam" id="TIGR00209">
    <property type="entry name" value="galT_1"/>
    <property type="match status" value="1"/>
</dbReference>
<reference evidence="21" key="2">
    <citation type="submission" date="2020-04" db="EMBL/GenBank/DDBJ databases">
        <authorList>
            <consortium name="NCBI Genome Project"/>
        </authorList>
    </citation>
    <scope>NUCLEOTIDE SEQUENCE</scope>
    <source>
        <strain evidence="21">CBS 781.70</strain>
    </source>
</reference>
<evidence type="ECO:0000256" key="5">
    <source>
        <dbReference type="ARBA" id="ARBA00016340"/>
    </source>
</evidence>
<proteinExistence type="inferred from homology"/>
<keyword evidence="11 15" id="KW-0119">Carbohydrate metabolism</keyword>
<name>A0A6G1G2C2_9PEZI</name>
<dbReference type="UniPathway" id="UPA00214"/>
<comment type="catalytic activity">
    <reaction evidence="1 15">
        <text>alpha-D-galactose 1-phosphate + UDP-alpha-D-glucose = alpha-D-glucose 1-phosphate + UDP-alpha-D-galactose</text>
        <dbReference type="Rhea" id="RHEA:13989"/>
        <dbReference type="ChEBI" id="CHEBI:58336"/>
        <dbReference type="ChEBI" id="CHEBI:58601"/>
        <dbReference type="ChEBI" id="CHEBI:58885"/>
        <dbReference type="ChEBI" id="CHEBI:66914"/>
        <dbReference type="EC" id="2.7.7.12"/>
    </reaction>
</comment>
<dbReference type="GO" id="GO:0008108">
    <property type="term" value="F:UDP-glucose:hexose-1-phosphate uridylyltransferase activity"/>
    <property type="evidence" value="ECO:0007669"/>
    <property type="project" value="UniProtKB-EC"/>
</dbReference>
<dbReference type="Pfam" id="PF01087">
    <property type="entry name" value="GalP_UDP_transf"/>
    <property type="match status" value="1"/>
</dbReference>
<dbReference type="Pfam" id="PF02744">
    <property type="entry name" value="GalP_UDP_tr_C"/>
    <property type="match status" value="1"/>
</dbReference>
<accession>A0A6G1G2C2</accession>
<keyword evidence="10 15" id="KW-0299">Galactose metabolism</keyword>
<evidence type="ECO:0000256" key="4">
    <source>
        <dbReference type="ARBA" id="ARBA00012384"/>
    </source>
</evidence>
<evidence type="ECO:0000256" key="8">
    <source>
        <dbReference type="ARBA" id="ARBA00022723"/>
    </source>
</evidence>
<evidence type="ECO:0000256" key="10">
    <source>
        <dbReference type="ARBA" id="ARBA00023144"/>
    </source>
</evidence>
<evidence type="ECO:0000259" key="18">
    <source>
        <dbReference type="Pfam" id="PF02744"/>
    </source>
</evidence>
<dbReference type="PROSITE" id="PS00117">
    <property type="entry name" value="GAL_P_UDP_TRANSF_I"/>
    <property type="match status" value="1"/>
</dbReference>
<feature type="binding site" evidence="14">
    <location>
        <position position="317"/>
    </location>
    <ligand>
        <name>Fe cation</name>
        <dbReference type="ChEBI" id="CHEBI:24875"/>
    </ligand>
</feature>
<reference evidence="21" key="3">
    <citation type="submission" date="2025-04" db="UniProtKB">
        <authorList>
            <consortium name="RefSeq"/>
        </authorList>
    </citation>
    <scope>IDENTIFICATION</scope>
    <source>
        <strain evidence="21">CBS 781.70</strain>
    </source>
</reference>
<evidence type="ECO:0000256" key="16">
    <source>
        <dbReference type="SAM" id="MobiDB-lite"/>
    </source>
</evidence>
<feature type="active site" description="Tele-UMP-histidine intermediate" evidence="12">
    <location>
        <position position="201"/>
    </location>
</feature>
<comment type="cofactor">
    <cofactor evidence="14">
        <name>Fe cation</name>
        <dbReference type="ChEBI" id="CHEBI:24875"/>
    </cofactor>
    <text evidence="14">Binds 1 Fe cation per subunit.</text>
</comment>
<sequence length="368" mass="41697">MPDQILDEISHRRYNPLKGCWVLVSPHRTKRPWQGQQESASKTTLPEHDPECYLCPGNKRASGDVNPAYENTFVFVNDYSAVKEVQAEYHAPDQDGTPANRLLRAEPVTGKCYVLTFSRSHRLTLADMTPAQILPIIHAWTDIYTAHLDPTSPLAAHSTSTTVPPTSHRPATTSAPQKQYRWMQIFENKGAAMGCSNPHPHGQVWTTDSLPEEPAAELEQMQRYRREQGGVHLLGDYAALEAEKGERVVFENGGFLAVCPWWAVWPFEVMIVAKEHKRALVDFSEGERVELAECIAEVVRRYDNLFETQFPYSMGIHQAPLTGTKEEIDASYFHIHFYPPLLRSATVRKFLVGYGNFQHIPLIFANNL</sequence>
<dbReference type="AlphaFoldDB" id="A0A6G1G2C2"/>
<reference evidence="19 21" key="1">
    <citation type="submission" date="2020-01" db="EMBL/GenBank/DDBJ databases">
        <authorList>
            <consortium name="DOE Joint Genome Institute"/>
            <person name="Haridas S."/>
            <person name="Albert R."/>
            <person name="Binder M."/>
            <person name="Bloem J."/>
            <person name="Labutti K."/>
            <person name="Salamov A."/>
            <person name="Andreopoulos B."/>
            <person name="Baker S.E."/>
            <person name="Barry K."/>
            <person name="Bills G."/>
            <person name="Bluhm B.H."/>
            <person name="Cannon C."/>
            <person name="Castanera R."/>
            <person name="Culley D.E."/>
            <person name="Daum C."/>
            <person name="Ezra D."/>
            <person name="Gonzalez J.B."/>
            <person name="Henrissat B."/>
            <person name="Kuo A."/>
            <person name="Liang C."/>
            <person name="Lipzen A."/>
            <person name="Lutzoni F."/>
            <person name="Magnuson J."/>
            <person name="Mondo S."/>
            <person name="Nolan M."/>
            <person name="Ohm R."/>
            <person name="Pangilinan J."/>
            <person name="Park H.-J."/>
            <person name="Ramirez L."/>
            <person name="Alfaro M."/>
            <person name="Sun H."/>
            <person name="Tritt A."/>
            <person name="Yoshinaga Y."/>
            <person name="Zwiers L.-H."/>
            <person name="Turgeon B.G."/>
            <person name="Goodwin S.B."/>
            <person name="Spatafora J.W."/>
            <person name="Crous P.W."/>
            <person name="Grigoriev I.V."/>
        </authorList>
    </citation>
    <scope>NUCLEOTIDE SEQUENCE</scope>
    <source>
        <strain evidence="19 21">CBS 781.70</strain>
    </source>
</reference>
<evidence type="ECO:0000256" key="3">
    <source>
        <dbReference type="ARBA" id="ARBA00010951"/>
    </source>
</evidence>
<organism evidence="19">
    <name type="scientific">Eremomyces bilateralis CBS 781.70</name>
    <dbReference type="NCBI Taxonomy" id="1392243"/>
    <lineage>
        <taxon>Eukaryota</taxon>
        <taxon>Fungi</taxon>
        <taxon>Dikarya</taxon>
        <taxon>Ascomycota</taxon>
        <taxon>Pezizomycotina</taxon>
        <taxon>Dothideomycetes</taxon>
        <taxon>Dothideomycetes incertae sedis</taxon>
        <taxon>Eremomycetales</taxon>
        <taxon>Eremomycetaceae</taxon>
        <taxon>Eremomyces</taxon>
    </lineage>
</organism>
<feature type="binding site" evidence="13">
    <location>
        <position position="199"/>
    </location>
    <ligand>
        <name>Zn(2+)</name>
        <dbReference type="ChEBI" id="CHEBI:29105"/>
    </ligand>
</feature>
<feature type="domain" description="Galactose-1-phosphate uridyl transferase N-terminal" evidence="17">
    <location>
        <begin position="9"/>
        <end position="211"/>
    </location>
</feature>
<dbReference type="PANTHER" id="PTHR11943:SF1">
    <property type="entry name" value="GALACTOSE-1-PHOSPHATE URIDYLYLTRANSFERASE"/>
    <property type="match status" value="1"/>
</dbReference>
<evidence type="ECO:0000256" key="1">
    <source>
        <dbReference type="ARBA" id="ARBA00001107"/>
    </source>
</evidence>
<feature type="domain" description="Galactose-1-phosphate uridyl transferase C-terminal" evidence="18">
    <location>
        <begin position="218"/>
        <end position="354"/>
    </location>
</feature>
<keyword evidence="20" id="KW-1185">Reference proteome</keyword>
<dbReference type="GO" id="GO:0005737">
    <property type="term" value="C:cytoplasm"/>
    <property type="evidence" value="ECO:0007669"/>
    <property type="project" value="TreeGrafter"/>
</dbReference>
<evidence type="ECO:0000256" key="6">
    <source>
        <dbReference type="ARBA" id="ARBA00022679"/>
    </source>
</evidence>
<feature type="binding site" evidence="14">
    <location>
        <position position="217"/>
    </location>
    <ligand>
        <name>Fe cation</name>
        <dbReference type="ChEBI" id="CHEBI:24875"/>
    </ligand>
</feature>
<dbReference type="OrthoDB" id="418412at2759"/>
<feature type="binding site" evidence="14">
    <location>
        <position position="336"/>
    </location>
    <ligand>
        <name>Fe cation</name>
        <dbReference type="ChEBI" id="CHEBI:24875"/>
    </ligand>
</feature>
<keyword evidence="6 15" id="KW-0808">Transferase</keyword>
<dbReference type="GO" id="GO:0033499">
    <property type="term" value="P:galactose catabolic process via UDP-galactose, Leloir pathway"/>
    <property type="evidence" value="ECO:0007669"/>
    <property type="project" value="TreeGrafter"/>
</dbReference>
<evidence type="ECO:0000256" key="9">
    <source>
        <dbReference type="ARBA" id="ARBA00022833"/>
    </source>
</evidence>
<evidence type="ECO:0000256" key="13">
    <source>
        <dbReference type="PIRSR" id="PIRSR000808-3"/>
    </source>
</evidence>
<evidence type="ECO:0000256" key="11">
    <source>
        <dbReference type="ARBA" id="ARBA00023277"/>
    </source>
</evidence>
<keyword evidence="8 13" id="KW-0479">Metal-binding</keyword>
<feature type="binding site" evidence="13">
    <location>
        <position position="52"/>
    </location>
    <ligand>
        <name>Zn(2+)</name>
        <dbReference type="ChEBI" id="CHEBI:29105"/>
    </ligand>
</feature>
<gene>
    <name evidence="19 21" type="ORF">P152DRAFT_459020</name>
</gene>
<dbReference type="InterPro" id="IPR019779">
    <property type="entry name" value="GalP_UDPtransf1_His-AS"/>
</dbReference>
<evidence type="ECO:0000256" key="12">
    <source>
        <dbReference type="PIRSR" id="PIRSR000808-1"/>
    </source>
</evidence>
<dbReference type="InterPro" id="IPR036265">
    <property type="entry name" value="HIT-like_sf"/>
</dbReference>
<comment type="cofactor">
    <cofactor evidence="13">
        <name>Zn(2+)</name>
        <dbReference type="ChEBI" id="CHEBI:29105"/>
    </cofactor>
    <text evidence="13">Binds 1 zinc ion per subunit.</text>
</comment>
<evidence type="ECO:0000256" key="14">
    <source>
        <dbReference type="PIRSR" id="PIRSR000808-4"/>
    </source>
</evidence>
<evidence type="ECO:0000313" key="20">
    <source>
        <dbReference type="Proteomes" id="UP000504638"/>
    </source>
</evidence>
<dbReference type="RefSeq" id="XP_033533702.1">
    <property type="nucleotide sequence ID" value="XM_033679595.1"/>
</dbReference>
<protein>
    <recommendedName>
        <fullName evidence="5 15">Galactose-1-phosphate uridylyltransferase</fullName>
        <ecNumber evidence="4 15">2.7.7.12</ecNumber>
    </recommendedName>
</protein>
<dbReference type="FunFam" id="3.30.428.10:FF:000009">
    <property type="entry name" value="Galactose-1-phosphate uridylyltransferase"/>
    <property type="match status" value="1"/>
</dbReference>
<comment type="pathway">
    <text evidence="2 15">Carbohydrate metabolism; galactose metabolism.</text>
</comment>
<dbReference type="CDD" id="cd00608">
    <property type="entry name" value="GalT"/>
    <property type="match status" value="1"/>
</dbReference>
<feature type="region of interest" description="Disordered" evidence="16">
    <location>
        <begin position="154"/>
        <end position="177"/>
    </location>
</feature>
<dbReference type="InterPro" id="IPR005850">
    <property type="entry name" value="GalP_Utransf_C"/>
</dbReference>
<keyword evidence="9 13" id="KW-0862">Zinc</keyword>
<dbReference type="GeneID" id="54420165"/>
<dbReference type="PANTHER" id="PTHR11943">
    <property type="entry name" value="GALACTOSE-1-PHOSPHATE URIDYLYLTRANSFERASE"/>
    <property type="match status" value="1"/>
</dbReference>
<dbReference type="Gene3D" id="3.30.428.10">
    <property type="entry name" value="HIT-like"/>
    <property type="match status" value="2"/>
</dbReference>
<dbReference type="EMBL" id="ML975159">
    <property type="protein sequence ID" value="KAF1812071.1"/>
    <property type="molecule type" value="Genomic_DNA"/>
</dbReference>
<keyword evidence="14" id="KW-0408">Iron</keyword>
<dbReference type="Proteomes" id="UP000504638">
    <property type="component" value="Unplaced"/>
</dbReference>
<feature type="binding site" evidence="13">
    <location>
        <position position="55"/>
    </location>
    <ligand>
        <name>Zn(2+)</name>
        <dbReference type="ChEBI" id="CHEBI:29105"/>
    </ligand>
</feature>
<evidence type="ECO:0000313" key="19">
    <source>
        <dbReference type="EMBL" id="KAF1812071.1"/>
    </source>
</evidence>